<dbReference type="RefSeq" id="WP_155656588.1">
    <property type="nucleotide sequence ID" value="NZ_WOBN01000034.1"/>
</dbReference>
<dbReference type="EMBL" id="WOBN01000034">
    <property type="protein sequence ID" value="MUK51100.1"/>
    <property type="molecule type" value="Genomic_DNA"/>
</dbReference>
<accession>A0A844P6Y6</accession>
<evidence type="ECO:0000313" key="1">
    <source>
        <dbReference type="EMBL" id="MUK51100.1"/>
    </source>
</evidence>
<comment type="caution">
    <text evidence="1">The sequence shown here is derived from an EMBL/GenBank/DDBJ whole genome shotgun (WGS) entry which is preliminary data.</text>
</comment>
<evidence type="ECO:0000313" key="2">
    <source>
        <dbReference type="Proteomes" id="UP000448038"/>
    </source>
</evidence>
<name>A0A844P6Y6_ALIFS</name>
<reference evidence="1 2" key="1">
    <citation type="submission" date="2019-11" db="EMBL/GenBank/DDBJ databases">
        <title>Using colonization assays and comparative genomics to discover symbiosis behaviors and factors in Vibrio fischeri.</title>
        <authorList>
            <person name="Bongrand C."/>
            <person name="Moriano-Gutierrez S."/>
            <person name="Arevalo P."/>
            <person name="Mcfall-Ngai M."/>
            <person name="Visick K."/>
            <person name="Polz M.F."/>
            <person name="Ruby E.G."/>
        </authorList>
    </citation>
    <scope>NUCLEOTIDE SEQUENCE [LARGE SCALE GENOMIC DNA]</scope>
    <source>
        <strain evidence="2">emors.4.1</strain>
    </source>
</reference>
<dbReference type="Proteomes" id="UP000448038">
    <property type="component" value="Unassembled WGS sequence"/>
</dbReference>
<dbReference type="AlphaFoldDB" id="A0A844P6Y6"/>
<gene>
    <name evidence="1" type="ORF">GNP88_18350</name>
</gene>
<proteinExistence type="predicted"/>
<organism evidence="1 2">
    <name type="scientific">Aliivibrio fischeri</name>
    <name type="common">Vibrio fischeri</name>
    <dbReference type="NCBI Taxonomy" id="668"/>
    <lineage>
        <taxon>Bacteria</taxon>
        <taxon>Pseudomonadati</taxon>
        <taxon>Pseudomonadota</taxon>
        <taxon>Gammaproteobacteria</taxon>
        <taxon>Vibrionales</taxon>
        <taxon>Vibrionaceae</taxon>
        <taxon>Aliivibrio</taxon>
    </lineage>
</organism>
<protein>
    <submittedName>
        <fullName evidence="1">Uncharacterized protein</fullName>
    </submittedName>
</protein>
<sequence>MKHVKTNISDIKQFAASVYANGKKPCEQFGMTWASLSQLEKNNPKLTCRLEAQNNCGKVA</sequence>